<name>F4YFD3_CAMSI</name>
<proteinExistence type="evidence at transcript level"/>
<organism evidence="1">
    <name type="scientific">Camellia sinensis</name>
    <name type="common">Tea plant</name>
    <name type="synonym">Thea sinensis</name>
    <dbReference type="NCBI Taxonomy" id="4442"/>
    <lineage>
        <taxon>Eukaryota</taxon>
        <taxon>Viridiplantae</taxon>
        <taxon>Streptophyta</taxon>
        <taxon>Embryophyta</taxon>
        <taxon>Tracheophyta</taxon>
        <taxon>Spermatophyta</taxon>
        <taxon>Magnoliopsida</taxon>
        <taxon>eudicotyledons</taxon>
        <taxon>Gunneridae</taxon>
        <taxon>Pentapetalae</taxon>
        <taxon>asterids</taxon>
        <taxon>Ericales</taxon>
        <taxon>Theaceae</taxon>
        <taxon>Camellia</taxon>
    </lineage>
</organism>
<evidence type="ECO:0000313" key="1">
    <source>
        <dbReference type="EMBL" id="AEC10994.1"/>
    </source>
</evidence>
<dbReference type="EMBL" id="HM003283">
    <property type="protein sequence ID" value="AEC10994.1"/>
    <property type="molecule type" value="mRNA"/>
</dbReference>
<accession>F4YFD3</accession>
<sequence>MAGFYKEGWRDRFSSPENGQGARRNNVISSLLCPGLYSWIPHRMCGESERMTISYRNQLRPWYTKLYYETLSENLHTGLGSRRARDLFRQWNQRRVAHPAGGDHEQFLQQFLRKVSARGFGARSIQQEPDYYVWEDSDWW</sequence>
<protein>
    <submittedName>
        <fullName evidence="1">Histone H2b.1</fullName>
    </submittedName>
</protein>
<dbReference type="AlphaFoldDB" id="F4YFD3"/>
<reference evidence="1" key="1">
    <citation type="journal article" date="2013" name="Appl. Biochem. Biotechnol.">
        <title>Analysis of dormant bud (Banjhi) specific transcriptome of tea (Camellia sinensis (L.) O. Kuntze) from cDNA library revealed dormancy-related genes.</title>
        <authorList>
            <person name="Thirugnanasambantham K."/>
            <person name="Prabu G."/>
            <person name="Palanisamy S."/>
            <person name="Chandrabose S.R."/>
            <person name="Mandal A.K."/>
        </authorList>
    </citation>
    <scope>NUCLEOTIDE SEQUENCE</scope>
</reference>